<proteinExistence type="predicted"/>
<dbReference type="AlphaFoldDB" id="J0D313"/>
<evidence type="ECO:0000313" key="3">
    <source>
        <dbReference type="Proteomes" id="UP000006514"/>
    </source>
</evidence>
<protein>
    <submittedName>
        <fullName evidence="2">Uncharacterized protein</fullName>
    </submittedName>
</protein>
<keyword evidence="3" id="KW-1185">Reference proteome</keyword>
<reference evidence="3" key="1">
    <citation type="journal article" date="2012" name="Science">
        <title>The Paleozoic origin of enzymatic lignin decomposition reconstructed from 31 fungal genomes.</title>
        <authorList>
            <person name="Floudas D."/>
            <person name="Binder M."/>
            <person name="Riley R."/>
            <person name="Barry K."/>
            <person name="Blanchette R.A."/>
            <person name="Henrissat B."/>
            <person name="Martinez A.T."/>
            <person name="Otillar R."/>
            <person name="Spatafora J.W."/>
            <person name="Yadav J.S."/>
            <person name="Aerts A."/>
            <person name="Benoit I."/>
            <person name="Boyd A."/>
            <person name="Carlson A."/>
            <person name="Copeland A."/>
            <person name="Coutinho P.M."/>
            <person name="de Vries R.P."/>
            <person name="Ferreira P."/>
            <person name="Findley K."/>
            <person name="Foster B."/>
            <person name="Gaskell J."/>
            <person name="Glotzer D."/>
            <person name="Gorecki P."/>
            <person name="Heitman J."/>
            <person name="Hesse C."/>
            <person name="Hori C."/>
            <person name="Igarashi K."/>
            <person name="Jurgens J.A."/>
            <person name="Kallen N."/>
            <person name="Kersten P."/>
            <person name="Kohler A."/>
            <person name="Kuees U."/>
            <person name="Kumar T.K.A."/>
            <person name="Kuo A."/>
            <person name="LaButti K."/>
            <person name="Larrondo L.F."/>
            <person name="Lindquist E."/>
            <person name="Ling A."/>
            <person name="Lombard V."/>
            <person name="Lucas S."/>
            <person name="Lundell T."/>
            <person name="Martin R."/>
            <person name="McLaughlin D.J."/>
            <person name="Morgenstern I."/>
            <person name="Morin E."/>
            <person name="Murat C."/>
            <person name="Nagy L.G."/>
            <person name="Nolan M."/>
            <person name="Ohm R.A."/>
            <person name="Patyshakuliyeva A."/>
            <person name="Rokas A."/>
            <person name="Ruiz-Duenas F.J."/>
            <person name="Sabat G."/>
            <person name="Salamov A."/>
            <person name="Samejima M."/>
            <person name="Schmutz J."/>
            <person name="Slot J.C."/>
            <person name="St John F."/>
            <person name="Stenlid J."/>
            <person name="Sun H."/>
            <person name="Sun S."/>
            <person name="Syed K."/>
            <person name="Tsang A."/>
            <person name="Wiebenga A."/>
            <person name="Young D."/>
            <person name="Pisabarro A."/>
            <person name="Eastwood D.C."/>
            <person name="Martin F."/>
            <person name="Cullen D."/>
            <person name="Grigoriev I.V."/>
            <person name="Hibbett D.S."/>
        </authorList>
    </citation>
    <scope>NUCLEOTIDE SEQUENCE [LARGE SCALE GENOMIC DNA]</scope>
    <source>
        <strain evidence="3">TFB10046</strain>
    </source>
</reference>
<accession>J0D313</accession>
<gene>
    <name evidence="2" type="ORF">AURDEDRAFT_177865</name>
</gene>
<evidence type="ECO:0000256" key="1">
    <source>
        <dbReference type="SAM" id="MobiDB-lite"/>
    </source>
</evidence>
<dbReference type="EMBL" id="JH688472">
    <property type="protein sequence ID" value="EJD33047.1"/>
    <property type="molecule type" value="Genomic_DNA"/>
</dbReference>
<feature type="region of interest" description="Disordered" evidence="1">
    <location>
        <begin position="36"/>
        <end position="59"/>
    </location>
</feature>
<sequence length="411" mass="42494">MLPPGSTARGHPCLVIRATGSPTLELSTATVFLEDRPGGAPPAARTVQRPPSSPIRPVPPVDKFLVPDFDSYTHRGNIALTTTLRAMSYASGAAQPALVGLRVAHATSGNNPLSNLFANAGMPFVRVGLALQAPSPSPFELPATDGLPAAASHTIQSLPIPSDSHTSIPSTQRSNAVVACFSHCEAGPPLAGSFIDRANAAGGGRFVATLADRSAAQGLDGESGGMPFADISTAAALRQPRPVPSAAEESSVVCAAGQVAGRVCLNHQEAADPSGLVHVRADLPQVFALGDERMGSKVRQRASRGRDPLAETVYDARGERGIVLTLKARSSPAAESACQCAVPPVPPSPHQPGREQAARRRNPARCGSVIHPAGSAASRMRRGRPETLRCDVKRCPAALECGSNLAITALH</sequence>
<dbReference type="InParanoid" id="J0D313"/>
<dbReference type="Proteomes" id="UP000006514">
    <property type="component" value="Unassembled WGS sequence"/>
</dbReference>
<feature type="region of interest" description="Disordered" evidence="1">
    <location>
        <begin position="341"/>
        <end position="367"/>
    </location>
</feature>
<organism evidence="2 3">
    <name type="scientific">Auricularia subglabra (strain TFB-10046 / SS5)</name>
    <name type="common">White-rot fungus</name>
    <name type="synonym">Auricularia delicata (strain TFB10046)</name>
    <dbReference type="NCBI Taxonomy" id="717982"/>
    <lineage>
        <taxon>Eukaryota</taxon>
        <taxon>Fungi</taxon>
        <taxon>Dikarya</taxon>
        <taxon>Basidiomycota</taxon>
        <taxon>Agaricomycotina</taxon>
        <taxon>Agaricomycetes</taxon>
        <taxon>Auriculariales</taxon>
        <taxon>Auriculariaceae</taxon>
        <taxon>Auricularia</taxon>
    </lineage>
</organism>
<dbReference type="KEGG" id="adl:AURDEDRAFT_177865"/>
<name>J0D313_AURST</name>
<evidence type="ECO:0000313" key="2">
    <source>
        <dbReference type="EMBL" id="EJD33047.1"/>
    </source>
</evidence>